<dbReference type="SUPFAM" id="SSF53822">
    <property type="entry name" value="Periplasmic binding protein-like I"/>
    <property type="match status" value="1"/>
</dbReference>
<feature type="domain" description="Leucine-binding protein" evidence="4">
    <location>
        <begin position="35"/>
        <end position="343"/>
    </location>
</feature>
<feature type="chain" id="PRO_5021328170" evidence="3">
    <location>
        <begin position="26"/>
        <end position="377"/>
    </location>
</feature>
<dbReference type="RefSeq" id="WP_135261229.1">
    <property type="nucleotide sequence ID" value="NZ_SMLM01000001.1"/>
</dbReference>
<proteinExistence type="inferred from homology"/>
<dbReference type="CDD" id="cd06326">
    <property type="entry name" value="PBP1_ABC_ligand_binding-like"/>
    <property type="match status" value="1"/>
</dbReference>
<accession>A0A4Z0C3V6</accession>
<dbReference type="AlphaFoldDB" id="A0A4Z0C3V6"/>
<organism evidence="5 6">
    <name type="scientific">Ramlibacter henchirensis</name>
    <dbReference type="NCBI Taxonomy" id="204072"/>
    <lineage>
        <taxon>Bacteria</taxon>
        <taxon>Pseudomonadati</taxon>
        <taxon>Pseudomonadota</taxon>
        <taxon>Betaproteobacteria</taxon>
        <taxon>Burkholderiales</taxon>
        <taxon>Comamonadaceae</taxon>
        <taxon>Ramlibacter</taxon>
    </lineage>
</organism>
<dbReference type="PANTHER" id="PTHR47235">
    <property type="entry name" value="BLR6548 PROTEIN"/>
    <property type="match status" value="1"/>
</dbReference>
<name>A0A4Z0C3V6_9BURK</name>
<dbReference type="EMBL" id="SMLM01000001">
    <property type="protein sequence ID" value="TFZ05148.1"/>
    <property type="molecule type" value="Genomic_DNA"/>
</dbReference>
<gene>
    <name evidence="5" type="ORF">EZ313_00240</name>
</gene>
<evidence type="ECO:0000256" key="1">
    <source>
        <dbReference type="ARBA" id="ARBA00010062"/>
    </source>
</evidence>
<dbReference type="InterPro" id="IPR028082">
    <property type="entry name" value="Peripla_BP_I"/>
</dbReference>
<dbReference type="InterPro" id="IPR028081">
    <property type="entry name" value="Leu-bd"/>
</dbReference>
<evidence type="ECO:0000259" key="4">
    <source>
        <dbReference type="Pfam" id="PF13458"/>
    </source>
</evidence>
<evidence type="ECO:0000256" key="2">
    <source>
        <dbReference type="ARBA" id="ARBA00022729"/>
    </source>
</evidence>
<comment type="similarity">
    <text evidence="1">Belongs to the leucine-binding protein family.</text>
</comment>
<comment type="caution">
    <text evidence="5">The sequence shown here is derived from an EMBL/GenBank/DDBJ whole genome shotgun (WGS) entry which is preliminary data.</text>
</comment>
<dbReference type="Proteomes" id="UP000298180">
    <property type="component" value="Unassembled WGS sequence"/>
</dbReference>
<evidence type="ECO:0000313" key="5">
    <source>
        <dbReference type="EMBL" id="TFZ05148.1"/>
    </source>
</evidence>
<dbReference type="Pfam" id="PF13458">
    <property type="entry name" value="Peripla_BP_6"/>
    <property type="match status" value="1"/>
</dbReference>
<keyword evidence="2 3" id="KW-0732">Signal</keyword>
<sequence length="377" mass="38832">MHNFRHWVQAAIVAVLIAAGGGAGAQQDGISKSSIVVGQSVALTGPGSALAAPFAQGAKLYFDRVNAAGGINGRKVELVTLDDRGSPALTAENTKKLLGQGVFSLFGYYGSPQVAAAYPLIKDSDLLLFAPMAAADELRGALYPNVYSIRPGYSEEAAAITRHAETLGARKLAILHGSDGESLAALDSAVRTMGGMGANLVAKNALSSGSVATSVDKTLAGKPESVLVVADAAAAAGAVRDLRAKGFRGPIYGFSSTGESLLAEELGAAGAGVVVVRVVPKSDSAKVAVVRDLLADAAAAKTGKPNVYMLEGYIAAGVYTEALRRMARDPSRARLRKAVDGLDDLSVGGFRVHFVNERVGSKLVELSLIDSQGRVRE</sequence>
<keyword evidence="6" id="KW-1185">Reference proteome</keyword>
<dbReference type="PANTHER" id="PTHR47235:SF1">
    <property type="entry name" value="BLR6548 PROTEIN"/>
    <property type="match status" value="1"/>
</dbReference>
<evidence type="ECO:0000313" key="6">
    <source>
        <dbReference type="Proteomes" id="UP000298180"/>
    </source>
</evidence>
<reference evidence="5 6" key="1">
    <citation type="submission" date="2019-03" db="EMBL/GenBank/DDBJ databases">
        <title>Ramlibacter henchirensis DSM 14656, whole genome shotgun sequence.</title>
        <authorList>
            <person name="Zhang X."/>
            <person name="Feng G."/>
            <person name="Zhu H."/>
        </authorList>
    </citation>
    <scope>NUCLEOTIDE SEQUENCE [LARGE SCALE GENOMIC DNA]</scope>
    <source>
        <strain evidence="5 6">DSM 14656</strain>
    </source>
</reference>
<evidence type="ECO:0000256" key="3">
    <source>
        <dbReference type="SAM" id="SignalP"/>
    </source>
</evidence>
<feature type="signal peptide" evidence="3">
    <location>
        <begin position="1"/>
        <end position="25"/>
    </location>
</feature>
<dbReference type="OrthoDB" id="9777352at2"/>
<protein>
    <submittedName>
        <fullName evidence="5">ABC transporter substrate-binding protein</fullName>
    </submittedName>
</protein>
<dbReference type="Gene3D" id="3.40.50.2300">
    <property type="match status" value="2"/>
</dbReference>